<evidence type="ECO:0000313" key="6">
    <source>
        <dbReference type="EMBL" id="TCM61157.1"/>
    </source>
</evidence>
<dbReference type="InterPro" id="IPR058163">
    <property type="entry name" value="LysR-type_TF_proteobact-type"/>
</dbReference>
<keyword evidence="4" id="KW-0804">Transcription</keyword>
<reference evidence="6 7" key="1">
    <citation type="submission" date="2019-03" db="EMBL/GenBank/DDBJ databases">
        <title>Genomic analyses of the natural microbiome of Caenorhabditis elegans.</title>
        <authorList>
            <person name="Samuel B."/>
        </authorList>
    </citation>
    <scope>NUCLEOTIDE SEQUENCE [LARGE SCALE GENOMIC DNA]</scope>
    <source>
        <strain evidence="6 7">JUb89</strain>
    </source>
</reference>
<sequence>MRLDAINFDALRTFEMAAHELSFTKAAKHLNITQSAVSQQIRMLETRLGYALFIRQSRSLALTEKGSILFDSVSKSFHDIHQTLKYLSLPNASLQINCLPSFALQWLMPRLSLFHLDQPRINVKLKAEFQALSYYDMQHHNIDLGLRFDPHVQSDLHTEILMDEYLIPVATPEYLAKHPRFAAGEAFDRVTLLHDATPWMNAPEFIEWETWLKQAKPEWLNRLGGVEFNLSSLAISAALNHQGVAIGRMALIHDEIENGKLVNIFNLPVRSTASYKILSPRHPNPELKDFIRWLKSQSNAFVQKRNQMLHLDVESIGPVDYS</sequence>
<dbReference type="FunFam" id="1.10.10.10:FF:000001">
    <property type="entry name" value="LysR family transcriptional regulator"/>
    <property type="match status" value="1"/>
</dbReference>
<dbReference type="CDD" id="cd08432">
    <property type="entry name" value="PBP2_GcdR_TrpI_HvrB_AmpR_like"/>
    <property type="match status" value="1"/>
</dbReference>
<dbReference type="InterPro" id="IPR000847">
    <property type="entry name" value="LysR_HTH_N"/>
</dbReference>
<dbReference type="Proteomes" id="UP000294963">
    <property type="component" value="Unassembled WGS sequence"/>
</dbReference>
<comment type="similarity">
    <text evidence="1">Belongs to the LysR transcriptional regulatory family.</text>
</comment>
<protein>
    <submittedName>
        <fullName evidence="6">LysR family transcriptional regulator</fullName>
    </submittedName>
</protein>
<dbReference type="InterPro" id="IPR036388">
    <property type="entry name" value="WH-like_DNA-bd_sf"/>
</dbReference>
<comment type="caution">
    <text evidence="6">The sequence shown here is derived from an EMBL/GenBank/DDBJ whole genome shotgun (WGS) entry which is preliminary data.</text>
</comment>
<dbReference type="InterPro" id="IPR005119">
    <property type="entry name" value="LysR_subst-bd"/>
</dbReference>
<dbReference type="Pfam" id="PF03466">
    <property type="entry name" value="LysR_substrate"/>
    <property type="match status" value="1"/>
</dbReference>
<dbReference type="Gene3D" id="1.10.10.10">
    <property type="entry name" value="Winged helix-like DNA-binding domain superfamily/Winged helix DNA-binding domain"/>
    <property type="match status" value="1"/>
</dbReference>
<gene>
    <name evidence="6" type="ORF">EC844_12910</name>
</gene>
<dbReference type="PANTHER" id="PTHR30537">
    <property type="entry name" value="HTH-TYPE TRANSCRIPTIONAL REGULATOR"/>
    <property type="match status" value="1"/>
</dbReference>
<evidence type="ECO:0000259" key="5">
    <source>
        <dbReference type="PROSITE" id="PS50931"/>
    </source>
</evidence>
<dbReference type="PRINTS" id="PR00039">
    <property type="entry name" value="HTHLYSR"/>
</dbReference>
<dbReference type="EMBL" id="SLVJ01000029">
    <property type="protein sequence ID" value="TCM61157.1"/>
    <property type="molecule type" value="Genomic_DNA"/>
</dbReference>
<organism evidence="6 7">
    <name type="scientific">Acinetobacter calcoaceticus</name>
    <dbReference type="NCBI Taxonomy" id="471"/>
    <lineage>
        <taxon>Bacteria</taxon>
        <taxon>Pseudomonadati</taxon>
        <taxon>Pseudomonadota</taxon>
        <taxon>Gammaproteobacteria</taxon>
        <taxon>Moraxellales</taxon>
        <taxon>Moraxellaceae</taxon>
        <taxon>Acinetobacter</taxon>
        <taxon>Acinetobacter calcoaceticus/baumannii complex</taxon>
    </lineage>
</organism>
<dbReference type="PANTHER" id="PTHR30537:SF5">
    <property type="entry name" value="HTH-TYPE TRANSCRIPTIONAL ACTIVATOR TTDR-RELATED"/>
    <property type="match status" value="1"/>
</dbReference>
<dbReference type="SUPFAM" id="SSF53850">
    <property type="entry name" value="Periplasmic binding protein-like II"/>
    <property type="match status" value="1"/>
</dbReference>
<dbReference type="PROSITE" id="PS50931">
    <property type="entry name" value="HTH_LYSR"/>
    <property type="match status" value="1"/>
</dbReference>
<name>A0A4R1XBR9_ACICA</name>
<keyword evidence="7" id="KW-1185">Reference proteome</keyword>
<dbReference type="Pfam" id="PF00126">
    <property type="entry name" value="HTH_1"/>
    <property type="match status" value="1"/>
</dbReference>
<keyword evidence="3" id="KW-0238">DNA-binding</keyword>
<evidence type="ECO:0000256" key="1">
    <source>
        <dbReference type="ARBA" id="ARBA00009437"/>
    </source>
</evidence>
<evidence type="ECO:0000256" key="3">
    <source>
        <dbReference type="ARBA" id="ARBA00023125"/>
    </source>
</evidence>
<dbReference type="OrthoDB" id="5526340at2"/>
<evidence type="ECO:0000256" key="2">
    <source>
        <dbReference type="ARBA" id="ARBA00023015"/>
    </source>
</evidence>
<accession>A0A4R1XBR9</accession>
<dbReference type="InterPro" id="IPR036390">
    <property type="entry name" value="WH_DNA-bd_sf"/>
</dbReference>
<keyword evidence="2" id="KW-0805">Transcription regulation</keyword>
<evidence type="ECO:0000256" key="4">
    <source>
        <dbReference type="ARBA" id="ARBA00023163"/>
    </source>
</evidence>
<dbReference type="AlphaFoldDB" id="A0A4R1XBR9"/>
<dbReference type="Gene3D" id="3.40.190.10">
    <property type="entry name" value="Periplasmic binding protein-like II"/>
    <property type="match status" value="2"/>
</dbReference>
<evidence type="ECO:0000313" key="7">
    <source>
        <dbReference type="Proteomes" id="UP000294963"/>
    </source>
</evidence>
<proteinExistence type="inferred from homology"/>
<feature type="domain" description="HTH lysR-type" evidence="5">
    <location>
        <begin position="6"/>
        <end position="63"/>
    </location>
</feature>
<dbReference type="GO" id="GO:0003677">
    <property type="term" value="F:DNA binding"/>
    <property type="evidence" value="ECO:0007669"/>
    <property type="project" value="UniProtKB-KW"/>
</dbReference>
<dbReference type="SUPFAM" id="SSF46785">
    <property type="entry name" value="Winged helix' DNA-binding domain"/>
    <property type="match status" value="1"/>
</dbReference>
<dbReference type="GO" id="GO:0003700">
    <property type="term" value="F:DNA-binding transcription factor activity"/>
    <property type="evidence" value="ECO:0007669"/>
    <property type="project" value="InterPro"/>
</dbReference>